<dbReference type="InterPro" id="IPR051044">
    <property type="entry name" value="MAG_DAG_Lipase"/>
</dbReference>
<dbReference type="InterPro" id="IPR029058">
    <property type="entry name" value="AB_hydrolase_fold"/>
</dbReference>
<dbReference type="AlphaFoldDB" id="A0A8J6TSE0"/>
<name>A0A8J6TSE0_9BACT</name>
<evidence type="ECO:0000313" key="3">
    <source>
        <dbReference type="Proteomes" id="UP000605201"/>
    </source>
</evidence>
<dbReference type="Proteomes" id="UP000605201">
    <property type="component" value="Unassembled WGS sequence"/>
</dbReference>
<keyword evidence="2" id="KW-0378">Hydrolase</keyword>
<protein>
    <submittedName>
        <fullName evidence="2">Alpha/beta hydrolase</fullName>
    </submittedName>
</protein>
<reference evidence="2 3" key="1">
    <citation type="submission" date="2020-08" db="EMBL/GenBank/DDBJ databases">
        <title>Bridging the membrane lipid divide: bacteria of the FCB group superphylum have the potential to synthesize archaeal ether lipids.</title>
        <authorList>
            <person name="Villanueva L."/>
            <person name="Von Meijenfeldt F.A.B."/>
            <person name="Westbye A.B."/>
            <person name="Yadav S."/>
            <person name="Hopmans E.C."/>
            <person name="Dutilh B.E."/>
            <person name="Sinninghe Damste J.S."/>
        </authorList>
    </citation>
    <scope>NUCLEOTIDE SEQUENCE [LARGE SCALE GENOMIC DNA]</scope>
    <source>
        <strain evidence="2">NIOZ-UU17</strain>
    </source>
</reference>
<feature type="domain" description="Serine aminopeptidase S33" evidence="1">
    <location>
        <begin position="39"/>
        <end position="295"/>
    </location>
</feature>
<dbReference type="PANTHER" id="PTHR11614">
    <property type="entry name" value="PHOSPHOLIPASE-RELATED"/>
    <property type="match status" value="1"/>
</dbReference>
<organism evidence="2 3">
    <name type="scientific">Candidatus Desulfatibia vada</name>
    <dbReference type="NCBI Taxonomy" id="2841696"/>
    <lineage>
        <taxon>Bacteria</taxon>
        <taxon>Pseudomonadati</taxon>
        <taxon>Thermodesulfobacteriota</taxon>
        <taxon>Desulfobacteria</taxon>
        <taxon>Desulfobacterales</taxon>
        <taxon>Desulfobacterales incertae sedis</taxon>
        <taxon>Candidatus Desulfatibia</taxon>
    </lineage>
</organism>
<gene>
    <name evidence="2" type="ORF">H8D96_09340</name>
</gene>
<dbReference type="Gene3D" id="3.40.50.1820">
    <property type="entry name" value="alpha/beta hydrolase"/>
    <property type="match status" value="1"/>
</dbReference>
<dbReference type="InterPro" id="IPR022742">
    <property type="entry name" value="Hydrolase_4"/>
</dbReference>
<proteinExistence type="predicted"/>
<dbReference type="GO" id="GO:0016787">
    <property type="term" value="F:hydrolase activity"/>
    <property type="evidence" value="ECO:0007669"/>
    <property type="project" value="UniProtKB-KW"/>
</dbReference>
<dbReference type="Pfam" id="PF12146">
    <property type="entry name" value="Hydrolase_4"/>
    <property type="match status" value="1"/>
</dbReference>
<evidence type="ECO:0000313" key="2">
    <source>
        <dbReference type="EMBL" id="MBC8432112.1"/>
    </source>
</evidence>
<dbReference type="EMBL" id="JACNIG010000207">
    <property type="protein sequence ID" value="MBC8432112.1"/>
    <property type="molecule type" value="Genomic_DNA"/>
</dbReference>
<accession>A0A8J6TSE0</accession>
<comment type="caution">
    <text evidence="2">The sequence shown here is derived from an EMBL/GenBank/DDBJ whole genome shotgun (WGS) entry which is preliminary data.</text>
</comment>
<evidence type="ECO:0000259" key="1">
    <source>
        <dbReference type="Pfam" id="PF12146"/>
    </source>
</evidence>
<dbReference type="SUPFAM" id="SSF53474">
    <property type="entry name" value="alpha/beta-Hydrolases"/>
    <property type="match status" value="1"/>
</dbReference>
<sequence length="313" mass="35137">MMQPHAAAQESMLSPFGMMTTRDNYSLRYGIWRSDKAASRGTVVLLSGRTEFMEKYTEIIGELQQRGFDVYSFDWRGQGLSSRMLSNRHKGFVRTYDDYISDLAVFVDKLVKPQAVSPLIILAHSMGGHIALRYLHKHQGAIERAILVSPMIDILTSPFPRWFAKGITRIAGKAGWDQDYAVGSGDYFSEDEKFEGNLLTSDPVRFMDEKRAIKENPDLALGGVTYGWLLATFASIDILAAPGFGKDITIPILMVSAGSDKIVSLDAQQSICARLKQCRFKVIPKARHEILKETDAVRSIFWDEFDGFIVGYD</sequence>